<name>A0ABR2Z547_9CHLO</name>
<evidence type="ECO:0000313" key="3">
    <source>
        <dbReference type="Proteomes" id="UP001491310"/>
    </source>
</evidence>
<keyword evidence="3" id="KW-1185">Reference proteome</keyword>
<gene>
    <name evidence="2" type="ORF">WJX75_007943</name>
</gene>
<protein>
    <submittedName>
        <fullName evidence="2">Uncharacterized protein</fullName>
    </submittedName>
</protein>
<feature type="compositionally biased region" description="Pro residues" evidence="1">
    <location>
        <begin position="39"/>
        <end position="48"/>
    </location>
</feature>
<comment type="caution">
    <text evidence="2">The sequence shown here is derived from an EMBL/GenBank/DDBJ whole genome shotgun (WGS) entry which is preliminary data.</text>
</comment>
<evidence type="ECO:0000256" key="1">
    <source>
        <dbReference type="SAM" id="MobiDB-lite"/>
    </source>
</evidence>
<sequence>MQAHQPVEWGAVERPAQDRCAQRMSLPTPPEATETADQPSPPLSPLEPPAHTAQTADSTADGAEEVPTATEATTRPPPTSTPSLQLNDEAWPRALVLARLAHLRSRPNLIASAGAHSALSSMRR</sequence>
<reference evidence="2 3" key="1">
    <citation type="journal article" date="2024" name="Nat. Commun.">
        <title>Phylogenomics reveals the evolutionary origins of lichenization in chlorophyte algae.</title>
        <authorList>
            <person name="Puginier C."/>
            <person name="Libourel C."/>
            <person name="Otte J."/>
            <person name="Skaloud P."/>
            <person name="Haon M."/>
            <person name="Grisel S."/>
            <person name="Petersen M."/>
            <person name="Berrin J.G."/>
            <person name="Delaux P.M."/>
            <person name="Dal Grande F."/>
            <person name="Keller J."/>
        </authorList>
    </citation>
    <scope>NUCLEOTIDE SEQUENCE [LARGE SCALE GENOMIC DNA]</scope>
    <source>
        <strain evidence="2 3">SAG 216-7</strain>
    </source>
</reference>
<dbReference type="EMBL" id="JALJOT010000001">
    <property type="protein sequence ID" value="KAK9918901.1"/>
    <property type="molecule type" value="Genomic_DNA"/>
</dbReference>
<feature type="compositionally biased region" description="Low complexity" evidence="1">
    <location>
        <begin position="65"/>
        <end position="74"/>
    </location>
</feature>
<accession>A0ABR2Z547</accession>
<proteinExistence type="predicted"/>
<organism evidence="2 3">
    <name type="scientific">Coccomyxa subellipsoidea</name>
    <dbReference type="NCBI Taxonomy" id="248742"/>
    <lineage>
        <taxon>Eukaryota</taxon>
        <taxon>Viridiplantae</taxon>
        <taxon>Chlorophyta</taxon>
        <taxon>core chlorophytes</taxon>
        <taxon>Trebouxiophyceae</taxon>
        <taxon>Trebouxiophyceae incertae sedis</taxon>
        <taxon>Coccomyxaceae</taxon>
        <taxon>Coccomyxa</taxon>
    </lineage>
</organism>
<dbReference type="Proteomes" id="UP001491310">
    <property type="component" value="Unassembled WGS sequence"/>
</dbReference>
<evidence type="ECO:0000313" key="2">
    <source>
        <dbReference type="EMBL" id="KAK9918901.1"/>
    </source>
</evidence>
<feature type="region of interest" description="Disordered" evidence="1">
    <location>
        <begin position="1"/>
        <end position="88"/>
    </location>
</feature>